<dbReference type="SMART" id="SM00091">
    <property type="entry name" value="PAS"/>
    <property type="match status" value="2"/>
</dbReference>
<dbReference type="Pfam" id="PF13426">
    <property type="entry name" value="PAS_9"/>
    <property type="match status" value="1"/>
</dbReference>
<dbReference type="InterPro" id="IPR003661">
    <property type="entry name" value="HisK_dim/P_dom"/>
</dbReference>
<keyword evidence="5" id="KW-0547">Nucleotide-binding</keyword>
<evidence type="ECO:0000256" key="9">
    <source>
        <dbReference type="PROSITE-ProRule" id="PRU00169"/>
    </source>
</evidence>
<dbReference type="Gene3D" id="1.10.287.130">
    <property type="match status" value="1"/>
</dbReference>
<keyword evidence="6" id="KW-0418">Kinase</keyword>
<dbReference type="InterPro" id="IPR005467">
    <property type="entry name" value="His_kinase_dom"/>
</dbReference>
<evidence type="ECO:0000259" key="14">
    <source>
        <dbReference type="PROSITE" id="PS50113"/>
    </source>
</evidence>
<dbReference type="InterPro" id="IPR001789">
    <property type="entry name" value="Sig_transdc_resp-reg_receiver"/>
</dbReference>
<evidence type="ECO:0000256" key="2">
    <source>
        <dbReference type="ARBA" id="ARBA00012438"/>
    </source>
</evidence>
<dbReference type="InterPro" id="IPR003594">
    <property type="entry name" value="HATPase_dom"/>
</dbReference>
<dbReference type="PROSITE" id="PS50112">
    <property type="entry name" value="PAS"/>
    <property type="match status" value="1"/>
</dbReference>
<sequence>MTSERLGQIVEDSSAETYLFSSTDFRFVLVNRGARENLGYSLEELEQLTPWDLKPSFKRETFLGLVAPLLEGRREVLSFETVHRRKDGSLYDVSVQLQLVRTDEEPLFFAAIRDVTEQKQTERDLKRVTARLDAILNNTTMSVFLMDDRQHCVFMNKAAEQMTGYTLAETQGRPLHDVIHHTYPDGRPFPLSECEIDRAFPDNYQTQGEEVFVHKDGSFYPVGFTASPMRDETGKIVGTVIEAREISEELKARGALNAFNEALQARVEQALEERRQIESQLLQSQKMEAVGQLTGGIAHDFNNLLQVIGGNLELLKRDIGTDERAQTCLNHALEGVERGAKLASQLLAFGRQQPLQPKPTHIGRLVRGMSDMLTRSLGERIEIETVVGAGLWNCLVDPVQVENAILNLAINGRDAMDGEGKLTIEAGNAFVDDRYAADNEDVRAGQYVMLAVTDTGRGMSPDLQKKVFDPFFTTKAPGQGTGLGLSMVYGFVKQTGGHVKLYSEEGQGTTVRLYLPRTRAEEAAPVPRALATLGGTETILVVEDEQTVRSTAVEMLGELGYKVLEAGNAEDAMAVINSGVAVDLLFTDVVMPGKLRSVELARLAREKQPGLNVLFTSGYTENAIVHSGRLDHDVELLSKPYSREQLADKVRRLLDSAVDGAQKPGQGAVSGQASLQHVTLLILEDEAIIRKALAQMAKDWVGRVLEAGSLAEAAAILTAESPDMLIADLTLPDGSAIELVNTLRRERPALRIIIASGADRDALIAEHAFDDSVQVLQKPYDQTMVKQCLLAACDP</sequence>
<dbReference type="InterPro" id="IPR000700">
    <property type="entry name" value="PAS-assoc_C"/>
</dbReference>
<dbReference type="SMART" id="SM00387">
    <property type="entry name" value="HATPase_c"/>
    <property type="match status" value="1"/>
</dbReference>
<keyword evidence="7" id="KW-0067">ATP-binding</keyword>
<dbReference type="Pfam" id="PF00072">
    <property type="entry name" value="Response_reg"/>
    <property type="match status" value="2"/>
</dbReference>
<dbReference type="InterPro" id="IPR035965">
    <property type="entry name" value="PAS-like_dom_sf"/>
</dbReference>
<dbReference type="Gene3D" id="3.30.565.10">
    <property type="entry name" value="Histidine kinase-like ATPase, C-terminal domain"/>
    <property type="match status" value="1"/>
</dbReference>
<dbReference type="PANTHER" id="PTHR43065">
    <property type="entry name" value="SENSOR HISTIDINE KINASE"/>
    <property type="match status" value="1"/>
</dbReference>
<evidence type="ECO:0000259" key="12">
    <source>
        <dbReference type="PROSITE" id="PS50110"/>
    </source>
</evidence>
<dbReference type="GO" id="GO:0000155">
    <property type="term" value="F:phosphorelay sensor kinase activity"/>
    <property type="evidence" value="ECO:0007669"/>
    <property type="project" value="InterPro"/>
</dbReference>
<keyword evidence="8" id="KW-0902">Two-component regulatory system</keyword>
<dbReference type="InterPro" id="IPR000014">
    <property type="entry name" value="PAS"/>
</dbReference>
<dbReference type="EC" id="2.7.13.3" evidence="2"/>
<feature type="modified residue" description="4-aspartylphosphate" evidence="9">
    <location>
        <position position="728"/>
    </location>
</feature>
<evidence type="ECO:0000313" key="16">
    <source>
        <dbReference type="Proteomes" id="UP000029085"/>
    </source>
</evidence>
<keyword evidence="3 9" id="KW-0597">Phosphoprotein</keyword>
<evidence type="ECO:0000256" key="7">
    <source>
        <dbReference type="ARBA" id="ARBA00022840"/>
    </source>
</evidence>
<evidence type="ECO:0000256" key="3">
    <source>
        <dbReference type="ARBA" id="ARBA00022553"/>
    </source>
</evidence>
<dbReference type="CDD" id="cd18161">
    <property type="entry name" value="REC_hyHK_blue-like"/>
    <property type="match status" value="1"/>
</dbReference>
<comment type="caution">
    <text evidence="15">The sequence shown here is derived from an EMBL/GenBank/DDBJ whole genome shotgun (WGS) entry which is preliminary data.</text>
</comment>
<dbReference type="PROSITE" id="PS50113">
    <property type="entry name" value="PAC"/>
    <property type="match status" value="2"/>
</dbReference>
<protein>
    <recommendedName>
        <fullName evidence="2">histidine kinase</fullName>
        <ecNumber evidence="2">2.7.13.3</ecNumber>
    </recommendedName>
</protein>
<dbReference type="CDD" id="cd00156">
    <property type="entry name" value="REC"/>
    <property type="match status" value="1"/>
</dbReference>
<proteinExistence type="predicted"/>
<dbReference type="PANTHER" id="PTHR43065:SF49">
    <property type="entry name" value="HISTIDINE KINASE"/>
    <property type="match status" value="1"/>
</dbReference>
<accession>A0A087MJT8</accession>
<feature type="domain" description="PAC" evidence="14">
    <location>
        <begin position="77"/>
        <end position="127"/>
    </location>
</feature>
<feature type="modified residue" description="4-aspartylphosphate" evidence="9">
    <location>
        <position position="588"/>
    </location>
</feature>
<dbReference type="PROSITE" id="PS50110">
    <property type="entry name" value="RESPONSE_REGULATORY"/>
    <property type="match status" value="2"/>
</dbReference>
<dbReference type="SMART" id="SM00448">
    <property type="entry name" value="REC"/>
    <property type="match status" value="2"/>
</dbReference>
<feature type="domain" description="Response regulatory" evidence="12">
    <location>
        <begin position="538"/>
        <end position="654"/>
    </location>
</feature>
<dbReference type="CDD" id="cd00130">
    <property type="entry name" value="PAS"/>
    <property type="match status" value="2"/>
</dbReference>
<dbReference type="EMBL" id="AVCJ01000007">
    <property type="protein sequence ID" value="KFL37141.1"/>
    <property type="molecule type" value="Genomic_DNA"/>
</dbReference>
<dbReference type="STRING" id="1121014.N788_11485"/>
<evidence type="ECO:0000256" key="4">
    <source>
        <dbReference type="ARBA" id="ARBA00022679"/>
    </source>
</evidence>
<dbReference type="SUPFAM" id="SSF52172">
    <property type="entry name" value="CheY-like"/>
    <property type="match status" value="2"/>
</dbReference>
<dbReference type="PROSITE" id="PS50109">
    <property type="entry name" value="HIS_KIN"/>
    <property type="match status" value="1"/>
</dbReference>
<dbReference type="SMART" id="SM00388">
    <property type="entry name" value="HisKA"/>
    <property type="match status" value="1"/>
</dbReference>
<dbReference type="Pfam" id="PF00512">
    <property type="entry name" value="HisKA"/>
    <property type="match status" value="1"/>
</dbReference>
<dbReference type="SUPFAM" id="SSF47384">
    <property type="entry name" value="Homodimeric domain of signal transducing histidine kinase"/>
    <property type="match status" value="1"/>
</dbReference>
<evidence type="ECO:0000256" key="8">
    <source>
        <dbReference type="ARBA" id="ARBA00023012"/>
    </source>
</evidence>
<evidence type="ECO:0000313" key="15">
    <source>
        <dbReference type="EMBL" id="KFL37141.1"/>
    </source>
</evidence>
<evidence type="ECO:0000259" key="13">
    <source>
        <dbReference type="PROSITE" id="PS50112"/>
    </source>
</evidence>
<dbReference type="GO" id="GO:0006355">
    <property type="term" value="P:regulation of DNA-templated transcription"/>
    <property type="evidence" value="ECO:0007669"/>
    <property type="project" value="InterPro"/>
</dbReference>
<dbReference type="OrthoDB" id="9808408at2"/>
<organism evidence="15 16">
    <name type="scientific">Arenimonas donghaensis DSM 18148 = HO3-R19</name>
    <dbReference type="NCBI Taxonomy" id="1121014"/>
    <lineage>
        <taxon>Bacteria</taxon>
        <taxon>Pseudomonadati</taxon>
        <taxon>Pseudomonadota</taxon>
        <taxon>Gammaproteobacteria</taxon>
        <taxon>Lysobacterales</taxon>
        <taxon>Lysobacteraceae</taxon>
        <taxon>Arenimonas</taxon>
    </lineage>
</organism>
<dbReference type="InterPro" id="IPR036890">
    <property type="entry name" value="HATPase_C_sf"/>
</dbReference>
<reference evidence="16" key="1">
    <citation type="submission" date="2013-08" db="EMBL/GenBank/DDBJ databases">
        <title>Genome sequencing of Arenimonas donghaensis.</title>
        <authorList>
            <person name="Chen F."/>
            <person name="Wang G."/>
        </authorList>
    </citation>
    <scope>NUCLEOTIDE SEQUENCE [LARGE SCALE GENOMIC DNA]</scope>
    <source>
        <strain evidence="16">HO3-R19</strain>
    </source>
</reference>
<dbReference type="Pfam" id="PF00989">
    <property type="entry name" value="PAS"/>
    <property type="match status" value="1"/>
</dbReference>
<comment type="catalytic activity">
    <reaction evidence="1">
        <text>ATP + protein L-histidine = ADP + protein N-phospho-L-histidine.</text>
        <dbReference type="EC" id="2.7.13.3"/>
    </reaction>
</comment>
<dbReference type="InterPro" id="IPR001610">
    <property type="entry name" value="PAC"/>
</dbReference>
<dbReference type="PRINTS" id="PR00344">
    <property type="entry name" value="BCTRLSENSOR"/>
</dbReference>
<evidence type="ECO:0000256" key="1">
    <source>
        <dbReference type="ARBA" id="ARBA00000085"/>
    </source>
</evidence>
<feature type="domain" description="PAC" evidence="14">
    <location>
        <begin position="206"/>
        <end position="258"/>
    </location>
</feature>
<gene>
    <name evidence="15" type="ORF">N788_11485</name>
</gene>
<dbReference type="Pfam" id="PF02518">
    <property type="entry name" value="HATPase_c"/>
    <property type="match status" value="1"/>
</dbReference>
<keyword evidence="10" id="KW-0175">Coiled coil</keyword>
<dbReference type="InterPro" id="IPR011006">
    <property type="entry name" value="CheY-like_superfamily"/>
</dbReference>
<dbReference type="SUPFAM" id="SSF55785">
    <property type="entry name" value="PYP-like sensor domain (PAS domain)"/>
    <property type="match status" value="2"/>
</dbReference>
<dbReference type="InterPro" id="IPR013767">
    <property type="entry name" value="PAS_fold"/>
</dbReference>
<dbReference type="InterPro" id="IPR036097">
    <property type="entry name" value="HisK_dim/P_sf"/>
</dbReference>
<dbReference type="GO" id="GO:0005524">
    <property type="term" value="F:ATP binding"/>
    <property type="evidence" value="ECO:0007669"/>
    <property type="project" value="UniProtKB-KW"/>
</dbReference>
<dbReference type="NCBIfam" id="TIGR00229">
    <property type="entry name" value="sensory_box"/>
    <property type="match status" value="2"/>
</dbReference>
<evidence type="ECO:0000259" key="11">
    <source>
        <dbReference type="PROSITE" id="PS50109"/>
    </source>
</evidence>
<feature type="coiled-coil region" evidence="10">
    <location>
        <begin position="260"/>
        <end position="287"/>
    </location>
</feature>
<dbReference type="Gene3D" id="3.30.450.20">
    <property type="entry name" value="PAS domain"/>
    <property type="match status" value="2"/>
</dbReference>
<keyword evidence="4" id="KW-0808">Transferase</keyword>
<keyword evidence="16" id="KW-1185">Reference proteome</keyword>
<reference evidence="15 16" key="2">
    <citation type="journal article" date="2015" name="Stand. Genomic Sci.">
        <title>High quality draft genomic sequence of Arenimonas donghaensis DSM 18148(T).</title>
        <authorList>
            <person name="Chen F."/>
            <person name="Wang H."/>
            <person name="Cao Y."/>
            <person name="Li X."/>
            <person name="Wang G."/>
        </authorList>
    </citation>
    <scope>NUCLEOTIDE SEQUENCE [LARGE SCALE GENOMIC DNA]</scope>
    <source>
        <strain evidence="15 16">HO3-R19</strain>
    </source>
</reference>
<dbReference type="InterPro" id="IPR004358">
    <property type="entry name" value="Sig_transdc_His_kin-like_C"/>
</dbReference>
<dbReference type="SMART" id="SM00086">
    <property type="entry name" value="PAC"/>
    <property type="match status" value="2"/>
</dbReference>
<dbReference type="CDD" id="cd00082">
    <property type="entry name" value="HisKA"/>
    <property type="match status" value="1"/>
</dbReference>
<evidence type="ECO:0000256" key="6">
    <source>
        <dbReference type="ARBA" id="ARBA00022777"/>
    </source>
</evidence>
<dbReference type="AlphaFoldDB" id="A0A087MJT8"/>
<feature type="domain" description="Histidine kinase" evidence="11">
    <location>
        <begin position="296"/>
        <end position="519"/>
    </location>
</feature>
<evidence type="ECO:0000256" key="5">
    <source>
        <dbReference type="ARBA" id="ARBA00022741"/>
    </source>
</evidence>
<feature type="domain" description="Response regulatory" evidence="12">
    <location>
        <begin position="679"/>
        <end position="793"/>
    </location>
</feature>
<dbReference type="SUPFAM" id="SSF55874">
    <property type="entry name" value="ATPase domain of HSP90 chaperone/DNA topoisomerase II/histidine kinase"/>
    <property type="match status" value="1"/>
</dbReference>
<evidence type="ECO:0000256" key="10">
    <source>
        <dbReference type="SAM" id="Coils"/>
    </source>
</evidence>
<name>A0A087MJT8_9GAMM</name>
<dbReference type="Proteomes" id="UP000029085">
    <property type="component" value="Unassembled WGS sequence"/>
</dbReference>
<feature type="domain" description="PAS" evidence="13">
    <location>
        <begin position="128"/>
        <end position="180"/>
    </location>
</feature>
<dbReference type="Gene3D" id="3.40.50.2300">
    <property type="match status" value="2"/>
</dbReference>
<dbReference type="PATRIC" id="fig|1121014.3.peg.1048"/>